<evidence type="ECO:0000256" key="10">
    <source>
        <dbReference type="ARBA" id="ARBA00022840"/>
    </source>
</evidence>
<dbReference type="Gene3D" id="3.40.50.450">
    <property type="match status" value="1"/>
</dbReference>
<evidence type="ECO:0000256" key="2">
    <source>
        <dbReference type="ARBA" id="ARBA00004496"/>
    </source>
</evidence>
<dbReference type="PANTHER" id="PTHR13697">
    <property type="entry name" value="PHOSPHOFRUCTOKINASE"/>
    <property type="match status" value="1"/>
</dbReference>
<feature type="domain" description="Phosphofructokinase" evidence="15">
    <location>
        <begin position="11"/>
        <end position="304"/>
    </location>
</feature>
<keyword evidence="11" id="KW-0460">Magnesium</keyword>
<dbReference type="InterPro" id="IPR022953">
    <property type="entry name" value="ATP_PFK"/>
</dbReference>
<dbReference type="GO" id="GO:0006002">
    <property type="term" value="P:fructose 6-phosphate metabolic process"/>
    <property type="evidence" value="ECO:0007669"/>
    <property type="project" value="InterPro"/>
</dbReference>
<dbReference type="PRINTS" id="PR00476">
    <property type="entry name" value="PHFRCTKINASE"/>
</dbReference>
<dbReference type="Pfam" id="PF00365">
    <property type="entry name" value="PFK"/>
    <property type="match status" value="1"/>
</dbReference>
<evidence type="ECO:0000256" key="12">
    <source>
        <dbReference type="ARBA" id="ARBA00023152"/>
    </source>
</evidence>
<dbReference type="GO" id="GO:0003872">
    <property type="term" value="F:6-phosphofructokinase activity"/>
    <property type="evidence" value="ECO:0007669"/>
    <property type="project" value="UniProtKB-EC"/>
</dbReference>
<evidence type="ECO:0000256" key="1">
    <source>
        <dbReference type="ARBA" id="ARBA00001946"/>
    </source>
</evidence>
<evidence type="ECO:0000256" key="7">
    <source>
        <dbReference type="ARBA" id="ARBA00022723"/>
    </source>
</evidence>
<evidence type="ECO:0000256" key="3">
    <source>
        <dbReference type="ARBA" id="ARBA00004679"/>
    </source>
</evidence>
<dbReference type="Proteomes" id="UP000249061">
    <property type="component" value="Unassembled WGS sequence"/>
</dbReference>
<dbReference type="EMBL" id="QFQP01000001">
    <property type="protein sequence ID" value="PZR18625.1"/>
    <property type="molecule type" value="Genomic_DNA"/>
</dbReference>
<keyword evidence="12" id="KW-0324">Glycolysis</keyword>
<dbReference type="GO" id="GO:0030388">
    <property type="term" value="P:fructose 1,6-bisphosphate metabolic process"/>
    <property type="evidence" value="ECO:0007669"/>
    <property type="project" value="TreeGrafter"/>
</dbReference>
<evidence type="ECO:0000256" key="4">
    <source>
        <dbReference type="ARBA" id="ARBA00012055"/>
    </source>
</evidence>
<dbReference type="GO" id="GO:0042802">
    <property type="term" value="F:identical protein binding"/>
    <property type="evidence" value="ECO:0007669"/>
    <property type="project" value="TreeGrafter"/>
</dbReference>
<keyword evidence="8" id="KW-0547">Nucleotide-binding</keyword>
<comment type="similarity">
    <text evidence="13">Belongs to the phosphofructokinase type A (PFKA) family.</text>
</comment>
<organism evidence="16 17">
    <name type="scientific">Archangium gephyra</name>
    <dbReference type="NCBI Taxonomy" id="48"/>
    <lineage>
        <taxon>Bacteria</taxon>
        <taxon>Pseudomonadati</taxon>
        <taxon>Myxococcota</taxon>
        <taxon>Myxococcia</taxon>
        <taxon>Myxococcales</taxon>
        <taxon>Cystobacterineae</taxon>
        <taxon>Archangiaceae</taxon>
        <taxon>Archangium</taxon>
    </lineage>
</organism>
<dbReference type="Gene3D" id="3.40.50.460">
    <property type="entry name" value="Phosphofructokinase domain"/>
    <property type="match status" value="1"/>
</dbReference>
<dbReference type="InterPro" id="IPR000023">
    <property type="entry name" value="Phosphofructokinase_dom"/>
</dbReference>
<keyword evidence="7" id="KW-0479">Metal-binding</keyword>
<evidence type="ECO:0000256" key="11">
    <source>
        <dbReference type="ARBA" id="ARBA00022842"/>
    </source>
</evidence>
<dbReference type="GO" id="GO:0016208">
    <property type="term" value="F:AMP binding"/>
    <property type="evidence" value="ECO:0007669"/>
    <property type="project" value="TreeGrafter"/>
</dbReference>
<dbReference type="SUPFAM" id="SSF53784">
    <property type="entry name" value="Phosphofructokinase"/>
    <property type="match status" value="1"/>
</dbReference>
<dbReference type="NCBIfam" id="NF002872">
    <property type="entry name" value="PRK03202.1"/>
    <property type="match status" value="1"/>
</dbReference>
<comment type="catalytic activity">
    <reaction evidence="14">
        <text>beta-D-fructose 6-phosphate + ATP = beta-D-fructose 1,6-bisphosphate + ADP + H(+)</text>
        <dbReference type="Rhea" id="RHEA:16109"/>
        <dbReference type="ChEBI" id="CHEBI:15378"/>
        <dbReference type="ChEBI" id="CHEBI:30616"/>
        <dbReference type="ChEBI" id="CHEBI:32966"/>
        <dbReference type="ChEBI" id="CHEBI:57634"/>
        <dbReference type="ChEBI" id="CHEBI:456216"/>
        <dbReference type="EC" id="2.7.1.11"/>
    </reaction>
</comment>
<gene>
    <name evidence="16" type="ORF">DI536_01725</name>
</gene>
<dbReference type="GO" id="GO:0005524">
    <property type="term" value="F:ATP binding"/>
    <property type="evidence" value="ECO:0007669"/>
    <property type="project" value="UniProtKB-KW"/>
</dbReference>
<comment type="subcellular location">
    <subcellularLocation>
        <location evidence="2">Cytoplasm</location>
    </subcellularLocation>
</comment>
<evidence type="ECO:0000256" key="6">
    <source>
        <dbReference type="ARBA" id="ARBA00022679"/>
    </source>
</evidence>
<dbReference type="EC" id="2.7.1.11" evidence="4"/>
<reference evidence="16 17" key="1">
    <citation type="submission" date="2017-08" db="EMBL/GenBank/DDBJ databases">
        <title>Infants hospitalized years apart are colonized by the same room-sourced microbial strains.</title>
        <authorList>
            <person name="Brooks B."/>
            <person name="Olm M.R."/>
            <person name="Firek B.A."/>
            <person name="Baker R."/>
            <person name="Thomas B.C."/>
            <person name="Morowitz M.J."/>
            <person name="Banfield J.F."/>
        </authorList>
    </citation>
    <scope>NUCLEOTIDE SEQUENCE [LARGE SCALE GENOMIC DNA]</scope>
    <source>
        <strain evidence="16">S2_003_000_R2_14</strain>
    </source>
</reference>
<dbReference type="GO" id="GO:0005945">
    <property type="term" value="C:6-phosphofructokinase complex"/>
    <property type="evidence" value="ECO:0007669"/>
    <property type="project" value="TreeGrafter"/>
</dbReference>
<protein>
    <recommendedName>
        <fullName evidence="4">6-phosphofructokinase</fullName>
        <ecNumber evidence="4">2.7.1.11</ecNumber>
    </recommendedName>
</protein>
<dbReference type="InterPro" id="IPR012003">
    <property type="entry name" value="ATP_PFK_prok-type"/>
</dbReference>
<dbReference type="GO" id="GO:0070095">
    <property type="term" value="F:fructose-6-phosphate binding"/>
    <property type="evidence" value="ECO:0007669"/>
    <property type="project" value="TreeGrafter"/>
</dbReference>
<evidence type="ECO:0000256" key="13">
    <source>
        <dbReference type="ARBA" id="ARBA00038478"/>
    </source>
</evidence>
<dbReference type="GO" id="GO:0048029">
    <property type="term" value="F:monosaccharide binding"/>
    <property type="evidence" value="ECO:0007669"/>
    <property type="project" value="TreeGrafter"/>
</dbReference>
<evidence type="ECO:0000259" key="15">
    <source>
        <dbReference type="Pfam" id="PF00365"/>
    </source>
</evidence>
<evidence type="ECO:0000313" key="17">
    <source>
        <dbReference type="Proteomes" id="UP000249061"/>
    </source>
</evidence>
<evidence type="ECO:0000256" key="9">
    <source>
        <dbReference type="ARBA" id="ARBA00022777"/>
    </source>
</evidence>
<keyword evidence="9 16" id="KW-0418">Kinase</keyword>
<evidence type="ECO:0000313" key="16">
    <source>
        <dbReference type="EMBL" id="PZR18625.1"/>
    </source>
</evidence>
<sequence length="314" mass="33050">MLALKEPSMKRIVVLTSGGDSPGMNAALRAIAKLGAGRGLQVFGSLEGYDGLIDGRLRELTKVLSDGAVSVDVELDVAGGQGGTFIGSARSARFREKAGREQALEQLKKLGAEGLIVIGGNGSLTGAHLFANEQGVKVMGIPGSIDNDIGCTSTSLGVDTALNTIVEACDRISDTARAHRRAFVVEVMGRDCGYLAMASAIAMAADAVLIRESGKTEDQLIEDVRSVIKNGFSRGKRRILIIKAEGVNVPCTRLVRLTEERMKEELPTLEVRATVLGHVVRGGNPSYQDRHVAGRLGFGAVHALLSGATDEMVG</sequence>
<keyword evidence="6 16" id="KW-0808">Transferase</keyword>
<dbReference type="AlphaFoldDB" id="A0A2W5U4Q8"/>
<dbReference type="PIRSF" id="PIRSF000532">
    <property type="entry name" value="ATP_PFK_prok"/>
    <property type="match status" value="1"/>
</dbReference>
<dbReference type="FunFam" id="3.40.50.460:FF:000002">
    <property type="entry name" value="ATP-dependent 6-phosphofructokinase"/>
    <property type="match status" value="1"/>
</dbReference>
<evidence type="ECO:0000256" key="8">
    <source>
        <dbReference type="ARBA" id="ARBA00022741"/>
    </source>
</evidence>
<accession>A0A2W5U4Q8</accession>
<evidence type="ECO:0000256" key="14">
    <source>
        <dbReference type="ARBA" id="ARBA00048070"/>
    </source>
</evidence>
<dbReference type="PANTHER" id="PTHR13697:SF4">
    <property type="entry name" value="ATP-DEPENDENT 6-PHOSPHOFRUCTOKINASE"/>
    <property type="match status" value="1"/>
</dbReference>
<comment type="caution">
    <text evidence="16">The sequence shown here is derived from an EMBL/GenBank/DDBJ whole genome shotgun (WGS) entry which is preliminary data.</text>
</comment>
<dbReference type="UniPathway" id="UPA00109">
    <property type="reaction ID" value="UER00182"/>
</dbReference>
<keyword evidence="10" id="KW-0067">ATP-binding</keyword>
<evidence type="ECO:0000256" key="5">
    <source>
        <dbReference type="ARBA" id="ARBA00022490"/>
    </source>
</evidence>
<comment type="cofactor">
    <cofactor evidence="1">
        <name>Mg(2+)</name>
        <dbReference type="ChEBI" id="CHEBI:18420"/>
    </cofactor>
</comment>
<comment type="pathway">
    <text evidence="3">Carbohydrate degradation; glycolysis; D-glyceraldehyde 3-phosphate and glycerone phosphate from D-glucose: step 3/4.</text>
</comment>
<proteinExistence type="inferred from homology"/>
<dbReference type="GO" id="GO:0046872">
    <property type="term" value="F:metal ion binding"/>
    <property type="evidence" value="ECO:0007669"/>
    <property type="project" value="UniProtKB-KW"/>
</dbReference>
<dbReference type="GO" id="GO:0061621">
    <property type="term" value="P:canonical glycolysis"/>
    <property type="evidence" value="ECO:0007669"/>
    <property type="project" value="TreeGrafter"/>
</dbReference>
<keyword evidence="5" id="KW-0963">Cytoplasm</keyword>
<name>A0A2W5U4Q8_9BACT</name>
<dbReference type="InterPro" id="IPR035966">
    <property type="entry name" value="PKF_sf"/>
</dbReference>